<gene>
    <name evidence="2" type="ORF">GUJ93_ZPchr0001g31299</name>
</gene>
<accession>A0A8J5VQQ1</accession>
<dbReference type="Proteomes" id="UP000729402">
    <property type="component" value="Unassembled WGS sequence"/>
</dbReference>
<name>A0A8J5VQQ1_ZIZPA</name>
<evidence type="ECO:0000313" key="2">
    <source>
        <dbReference type="EMBL" id="KAG8052429.1"/>
    </source>
</evidence>
<feature type="region of interest" description="Disordered" evidence="1">
    <location>
        <begin position="1"/>
        <end position="35"/>
    </location>
</feature>
<evidence type="ECO:0000256" key="1">
    <source>
        <dbReference type="SAM" id="MobiDB-lite"/>
    </source>
</evidence>
<proteinExistence type="predicted"/>
<dbReference type="EMBL" id="JAAALK010000288">
    <property type="protein sequence ID" value="KAG8052429.1"/>
    <property type="molecule type" value="Genomic_DNA"/>
</dbReference>
<reference evidence="2" key="2">
    <citation type="submission" date="2021-02" db="EMBL/GenBank/DDBJ databases">
        <authorList>
            <person name="Kimball J.A."/>
            <person name="Haas M.W."/>
            <person name="Macchietto M."/>
            <person name="Kono T."/>
            <person name="Duquette J."/>
            <person name="Shao M."/>
        </authorList>
    </citation>
    <scope>NUCLEOTIDE SEQUENCE</scope>
    <source>
        <tissue evidence="2">Fresh leaf tissue</tissue>
    </source>
</reference>
<keyword evidence="3" id="KW-1185">Reference proteome</keyword>
<feature type="region of interest" description="Disordered" evidence="1">
    <location>
        <begin position="73"/>
        <end position="105"/>
    </location>
</feature>
<protein>
    <submittedName>
        <fullName evidence="2">Uncharacterized protein</fullName>
    </submittedName>
</protein>
<reference evidence="2" key="1">
    <citation type="journal article" date="2021" name="bioRxiv">
        <title>Whole Genome Assembly and Annotation of Northern Wild Rice, Zizania palustris L., Supports a Whole Genome Duplication in the Zizania Genus.</title>
        <authorList>
            <person name="Haas M."/>
            <person name="Kono T."/>
            <person name="Macchietto M."/>
            <person name="Millas R."/>
            <person name="McGilp L."/>
            <person name="Shao M."/>
            <person name="Duquette J."/>
            <person name="Hirsch C.N."/>
            <person name="Kimball J."/>
        </authorList>
    </citation>
    <scope>NUCLEOTIDE SEQUENCE</scope>
    <source>
        <tissue evidence="2">Fresh leaf tissue</tissue>
    </source>
</reference>
<comment type="caution">
    <text evidence="2">The sequence shown here is derived from an EMBL/GenBank/DDBJ whole genome shotgun (WGS) entry which is preliminary data.</text>
</comment>
<organism evidence="2 3">
    <name type="scientific">Zizania palustris</name>
    <name type="common">Northern wild rice</name>
    <dbReference type="NCBI Taxonomy" id="103762"/>
    <lineage>
        <taxon>Eukaryota</taxon>
        <taxon>Viridiplantae</taxon>
        <taxon>Streptophyta</taxon>
        <taxon>Embryophyta</taxon>
        <taxon>Tracheophyta</taxon>
        <taxon>Spermatophyta</taxon>
        <taxon>Magnoliopsida</taxon>
        <taxon>Liliopsida</taxon>
        <taxon>Poales</taxon>
        <taxon>Poaceae</taxon>
        <taxon>BOP clade</taxon>
        <taxon>Oryzoideae</taxon>
        <taxon>Oryzeae</taxon>
        <taxon>Zizaniinae</taxon>
        <taxon>Zizania</taxon>
    </lineage>
</organism>
<evidence type="ECO:0000313" key="3">
    <source>
        <dbReference type="Proteomes" id="UP000729402"/>
    </source>
</evidence>
<sequence>MKAAPRFTDFGGWRSQARPSKGHQRHRGQGSEVLEPHFMKKLQHPLADHTPCGPRKAHQVVLRNLGGRLKERKPISDRILSTEDWSPATSPQALQNSSQSGGGFVDSPDDFDPKACLAAWSLTFSIVSFSMASSEACLVVRSSVFSPARFALPSSEVQSDYRRSSISEAIFAVASHA</sequence>
<feature type="compositionally biased region" description="Polar residues" evidence="1">
    <location>
        <begin position="83"/>
        <end position="99"/>
    </location>
</feature>
<dbReference type="AlphaFoldDB" id="A0A8J5VQQ1"/>